<evidence type="ECO:0000313" key="6">
    <source>
        <dbReference type="EMBL" id="GBG16850.1"/>
    </source>
</evidence>
<feature type="transmembrane region" description="Helical" evidence="3">
    <location>
        <begin position="34"/>
        <end position="52"/>
    </location>
</feature>
<organism evidence="6 7">
    <name type="scientific">Nostoc commune NIES-4072</name>
    <dbReference type="NCBI Taxonomy" id="2005467"/>
    <lineage>
        <taxon>Bacteria</taxon>
        <taxon>Bacillati</taxon>
        <taxon>Cyanobacteriota</taxon>
        <taxon>Cyanophyceae</taxon>
        <taxon>Nostocales</taxon>
        <taxon>Nostocaceae</taxon>
        <taxon>Nostoc</taxon>
    </lineage>
</organism>
<dbReference type="Gene3D" id="1.50.10.20">
    <property type="match status" value="1"/>
</dbReference>
<dbReference type="PANTHER" id="PTHR40094:SF1">
    <property type="entry name" value="UBIQUITIN DOMAIN-CONTAINING PROTEIN"/>
    <property type="match status" value="1"/>
</dbReference>
<dbReference type="Gene3D" id="2.60.40.1930">
    <property type="match status" value="1"/>
</dbReference>
<dbReference type="SMART" id="SM01360">
    <property type="entry name" value="A2M"/>
    <property type="match status" value="1"/>
</dbReference>
<dbReference type="GO" id="GO:0004866">
    <property type="term" value="F:endopeptidase inhibitor activity"/>
    <property type="evidence" value="ECO:0007669"/>
    <property type="project" value="InterPro"/>
</dbReference>
<dbReference type="SMART" id="SM01359">
    <property type="entry name" value="A2M_N_2"/>
    <property type="match status" value="1"/>
</dbReference>
<dbReference type="SUPFAM" id="SSF48239">
    <property type="entry name" value="Terpenoid cyclases/Protein prenyltransferases"/>
    <property type="match status" value="1"/>
</dbReference>
<gene>
    <name evidence="6" type="ORF">NIES4072_04960</name>
</gene>
<evidence type="ECO:0000313" key="7">
    <source>
        <dbReference type="Proteomes" id="UP000245124"/>
    </source>
</evidence>
<evidence type="ECO:0000259" key="5">
    <source>
        <dbReference type="SMART" id="SM01360"/>
    </source>
</evidence>
<sequence length="1961" mass="217918">MRECKLLLSIICEFLFLITKNMIIRAFLRFHQKILYFFLGVLGVLGGSLKKISHSSSQKRKIQYLLLFTFMLGMAGCNFFGINSGKEQLPTVSALTPPKLPDWIEQISPIGDAKSLNQIRIRFKEALIPVENLDSPEQQKILEKFALWPPLPGQFRFLTPRMVGFQAEKALPIATRFQVTLKTGLADLKNHRLDKDLPWTFNTESINLTNLPGVNPIEKADIEPIDLQQKLQFTSNVELDLGSVQEHLQLIPEGKNKGVGFKVELNKEEKPLKDEEPLEKFDPSVRNWIYNLIPQQNLEKATRYRLVFSPGIRPTYGNLPTEKEFVSKLATYSPLAFQKINFYGQPDAGGTFGRFIKGSPQLEFNNVLLPDSAKENITINPAPKEISRIIQINEEDKVVGINPYALEPAKTYTITIGENLKDKFGQTLGKPVTLKYDTGDLAGDIWVPSDLNIFPTGKDLQLNISTENLPESKYKAAYKVVEPTDLVYFNNGSDLLPEPSNWQSFKVSGKKNQSVDIAVLLREKISAATGMLAYGVQARTNKYQENGKELWREPTTYGMVELTNLGVFTQWFPESGLIRVNHLTDGSPVQAAAVEIYQLKLQAKSRPEPVPCATGKTDENGTFTILREGLQQCYSGNESSSKSPQLLVIARENQDWAFARVEEYSGVYGYGIDAGWQVGKPESRGVIFSDRQLYQPGEKACLTGFADFLQNGAIQQDKNAVYQLTLVNPDGQKTNLGTQTTNEFGTFSLELPIKTTQRLGYYTIQAKGKNGQEISGEFRVAEFKPPNFKVELNLDKEFALIDEKVNINATSNYLFGAPVEGGEAKYFITRQQANFVPKGWDEFTFGRQWLWPEETPTISSDVLQTNVQLDANGKSSQAVNVANDLPYPMTYQVDVQVADVSNLSVANSKTFTALPSNRLIGLKSNFIADAGKAFPIEVIVTDPTGKLITGQRVRLELQQIKYSSVTQLVEGSRTPKNQVEYKTVGQAEITSASNPQSVNLTAPESGSYRIRVNFSDAKDELSATDLQIWATGENPVFWGSKEKDVLEIQLDKKEFKPGETATVLIQSPYPDAELYFAVIKDKPLYQQITKTQGSAPQIQFKVTPEMLPNAAIEAILVRQGKPINQVEPGSLDNLVKIGFTPFKVNLEDKYLKLQVKPLQASLEPGAEETVQLELKDNQGNPTKGQFTVMVVNEAVLQLSGYRPPNLVDTVYAEQPISTRFSDNRPDVILQPQDVAKPKGWGYGGGFSTGAANTRTRTDFQALAYYNGSVLTDANGNAQITFKLPDDLTTWRVMAVATDGNLRFGNGDATFISTKPLLTNAILPQFARPGDRILAGLSVTNNTGNTGNLSINGELSGTVKFADKNPTATALQTKAESATHAYRFPMVADSVGVGKVRFTTQLNGTAADAFEVPLEIKPIEITEQVVETGATEKQVKIPLNVDKNIFPDAGGLDIQLASTLIPEIQAPAKQVLEDDDLPFTEPAASQLMIAANLQNLTQKYGQTFLEFNPSQQAKQAIEQLQKLQIADGGFTAFPKQEKSDPWVSSYSGESLAKASQVFPNLVDSAMLSRLKTYLQKVLANPGEYDFCKQQLCKRQLQLNALIALSELGEKRNTFLADIYEQRNNFDLVTQIKLARYLSQFPEWQDESQQLVNKLQQSIYETGRTAVVSLPSSWGWMSSSTTTQAQALRLFIAKQSKPEVIDKLFQSLLALRRDGTWQTNYNNAQALTALVEYSQLQPTPPNFVATVQLAGNKLGENRFEGYKNPSLQLIVPMNLLPRGRNDLTLQKSGNGTLHYLVAYNYRLQGNQPGRFNGLRITREIGQVNKEKVLQKTGLYAFDKPLTLASGQVFDIGLEIIADRPVDHIVIKDPLPSGFEAVDASFQTTTAALQAKADSWELGFRDVYRDRIIAYTDHLEPGVYSLHYLVRSVTPGTFSWPGAEVRLQYAPEEFGRTAESTLILEDGK</sequence>
<feature type="domain" description="Alpha-2-macroglobulin" evidence="5">
    <location>
        <begin position="1262"/>
        <end position="1352"/>
    </location>
</feature>
<dbReference type="Proteomes" id="UP000245124">
    <property type="component" value="Unassembled WGS sequence"/>
</dbReference>
<feature type="domain" description="Alpha-2-macroglobulin bait region" evidence="4">
    <location>
        <begin position="1046"/>
        <end position="1198"/>
    </location>
</feature>
<reference evidence="6 7" key="1">
    <citation type="submission" date="2017-06" db="EMBL/GenBank/DDBJ databases">
        <title>Genome sequencing of cyanobaciteial culture collection at National Institute for Environmental Studies (NIES).</title>
        <authorList>
            <person name="Hirose Y."/>
            <person name="Shimura Y."/>
            <person name="Fujisawa T."/>
            <person name="Nakamura Y."/>
            <person name="Kawachi M."/>
        </authorList>
    </citation>
    <scope>NUCLEOTIDE SEQUENCE [LARGE SCALE GENOMIC DNA]</scope>
    <source>
        <strain evidence="6 7">NIES-4072</strain>
    </source>
</reference>
<name>A0A2R5FEJ1_NOSCO</name>
<dbReference type="Pfam" id="PF01835">
    <property type="entry name" value="MG2"/>
    <property type="match status" value="1"/>
</dbReference>
<dbReference type="InterPro" id="IPR001599">
    <property type="entry name" value="Macroglobln_a2"/>
</dbReference>
<comment type="caution">
    <text evidence="6">The sequence shown here is derived from an EMBL/GenBank/DDBJ whole genome shotgun (WGS) entry which is preliminary data.</text>
</comment>
<keyword evidence="2" id="KW-0732">Signal</keyword>
<keyword evidence="3" id="KW-0812">Transmembrane</keyword>
<dbReference type="Pfam" id="PF17972">
    <property type="entry name" value="bMG5"/>
    <property type="match status" value="1"/>
</dbReference>
<dbReference type="InterPro" id="IPR008930">
    <property type="entry name" value="Terpenoid_cyclase/PrenylTrfase"/>
</dbReference>
<dbReference type="Pfam" id="PF17973">
    <property type="entry name" value="bMG10"/>
    <property type="match status" value="1"/>
</dbReference>
<dbReference type="PANTHER" id="PTHR40094">
    <property type="entry name" value="ALPHA-2-MACROGLOBULIN HOMOLOG"/>
    <property type="match status" value="1"/>
</dbReference>
<dbReference type="CDD" id="cd02891">
    <property type="entry name" value="A2M_like"/>
    <property type="match status" value="1"/>
</dbReference>
<dbReference type="InterPro" id="IPR041246">
    <property type="entry name" value="Bact_MG10"/>
</dbReference>
<dbReference type="Pfam" id="PF13205">
    <property type="entry name" value="Big_5"/>
    <property type="match status" value="1"/>
</dbReference>
<evidence type="ECO:0000256" key="2">
    <source>
        <dbReference type="ARBA" id="ARBA00022729"/>
    </source>
</evidence>
<dbReference type="InterPro" id="IPR051802">
    <property type="entry name" value="YfhM-like"/>
</dbReference>
<keyword evidence="3" id="KW-0472">Membrane</keyword>
<dbReference type="InterPro" id="IPR032812">
    <property type="entry name" value="SbsA_Ig"/>
</dbReference>
<protein>
    <submittedName>
        <fullName evidence="6">Alpha-2-macroglobulin domain-containing protein</fullName>
    </submittedName>
</protein>
<dbReference type="InterPro" id="IPR041203">
    <property type="entry name" value="Bact_A2M_MG5"/>
</dbReference>
<accession>A0A2R5FEJ1</accession>
<proteinExistence type="inferred from homology"/>
<keyword evidence="7" id="KW-1185">Reference proteome</keyword>
<evidence type="ECO:0000256" key="1">
    <source>
        <dbReference type="ARBA" id="ARBA00010556"/>
    </source>
</evidence>
<feature type="transmembrane region" description="Helical" evidence="3">
    <location>
        <begin position="7"/>
        <end position="28"/>
    </location>
</feature>
<dbReference type="Pfam" id="PF00207">
    <property type="entry name" value="A2M"/>
    <property type="match status" value="1"/>
</dbReference>
<evidence type="ECO:0000256" key="3">
    <source>
        <dbReference type="SAM" id="Phobius"/>
    </source>
</evidence>
<evidence type="ECO:0000259" key="4">
    <source>
        <dbReference type="SMART" id="SM01359"/>
    </source>
</evidence>
<feature type="transmembrane region" description="Helical" evidence="3">
    <location>
        <begin position="64"/>
        <end position="82"/>
    </location>
</feature>
<dbReference type="InterPro" id="IPR011625">
    <property type="entry name" value="A2M_N_BRD"/>
</dbReference>
<dbReference type="EMBL" id="BDUD01000001">
    <property type="protein sequence ID" value="GBG16850.1"/>
    <property type="molecule type" value="Genomic_DNA"/>
</dbReference>
<comment type="similarity">
    <text evidence="1">Belongs to the protease inhibitor I39 (alpha-2-macroglobulin) family. Bacterial alpha-2-macroglobulin subfamily.</text>
</comment>
<dbReference type="Pfam" id="PF07703">
    <property type="entry name" value="A2M_BRD"/>
    <property type="match status" value="1"/>
</dbReference>
<keyword evidence="3" id="KW-1133">Transmembrane helix</keyword>
<dbReference type="InterPro" id="IPR002890">
    <property type="entry name" value="MG2"/>
</dbReference>